<dbReference type="Pfam" id="PF14999">
    <property type="entry name" value="Shadoo"/>
    <property type="match status" value="1"/>
</dbReference>
<keyword evidence="4" id="KW-1003">Cell membrane</keyword>
<dbReference type="Ensembl" id="ENSHHUT00000008812.1">
    <property type="protein sequence ID" value="ENSHHUP00000008555.1"/>
    <property type="gene ID" value="ENSHHUG00000005239.1"/>
</dbReference>
<feature type="chain" id="PRO_5021396803" description="Shadow of prion protein" evidence="13">
    <location>
        <begin position="26"/>
        <end position="148"/>
    </location>
</feature>
<keyword evidence="15" id="KW-1185">Reference proteome</keyword>
<keyword evidence="10" id="KW-0325">Glycoprotein</keyword>
<comment type="subcellular location">
    <subcellularLocation>
        <location evidence="1">Cell membrane</location>
        <topology evidence="1">Lipid-anchor</topology>
        <topology evidence="1">GPI-anchor</topology>
    </subcellularLocation>
</comment>
<sequence>MEQRLVATCWLCLLLFALLCEPVLSKGGRGGGRGSSRGSSRSSGRFRMRTHSTKAWFKTMPGRSSPVRVASAAAAGAAVALTADRLYRSAYRCSHVNSDYDGEDYNRTVCYMTRVSGSNQNQPSFSYISVIIFASTFPRYVYVLENIL</sequence>
<evidence type="ECO:0000256" key="4">
    <source>
        <dbReference type="ARBA" id="ARBA00022475"/>
    </source>
</evidence>
<evidence type="ECO:0000256" key="1">
    <source>
        <dbReference type="ARBA" id="ARBA00004609"/>
    </source>
</evidence>
<evidence type="ECO:0000256" key="3">
    <source>
        <dbReference type="ARBA" id="ARBA00014397"/>
    </source>
</evidence>
<dbReference type="Proteomes" id="UP000314982">
    <property type="component" value="Unassembled WGS sequence"/>
</dbReference>
<feature type="signal peptide" evidence="13">
    <location>
        <begin position="1"/>
        <end position="25"/>
    </location>
</feature>
<accession>A0A4W5KDH8</accession>
<feature type="region of interest" description="Disordered" evidence="12">
    <location>
        <begin position="27"/>
        <end position="48"/>
    </location>
</feature>
<evidence type="ECO:0000256" key="6">
    <source>
        <dbReference type="ARBA" id="ARBA00022678"/>
    </source>
</evidence>
<evidence type="ECO:0000256" key="11">
    <source>
        <dbReference type="ARBA" id="ARBA00023288"/>
    </source>
</evidence>
<evidence type="ECO:0000256" key="10">
    <source>
        <dbReference type="ARBA" id="ARBA00023180"/>
    </source>
</evidence>
<evidence type="ECO:0000256" key="7">
    <source>
        <dbReference type="ARBA" id="ARBA00022729"/>
    </source>
</evidence>
<reference evidence="15" key="1">
    <citation type="submission" date="2018-06" db="EMBL/GenBank/DDBJ databases">
        <title>Genome assembly of Danube salmon.</title>
        <authorList>
            <person name="Macqueen D.J."/>
            <person name="Gundappa M.K."/>
        </authorList>
    </citation>
    <scope>NUCLEOTIDE SEQUENCE [LARGE SCALE GENOMIC DNA]</scope>
</reference>
<evidence type="ECO:0000256" key="9">
    <source>
        <dbReference type="ARBA" id="ARBA00023136"/>
    </source>
</evidence>
<dbReference type="PANTHER" id="PTHR28552">
    <property type="entry name" value="SHADOW OF PRION PROTEIN"/>
    <property type="match status" value="1"/>
</dbReference>
<evidence type="ECO:0000313" key="15">
    <source>
        <dbReference type="Proteomes" id="UP000314982"/>
    </source>
</evidence>
<keyword evidence="9" id="KW-0472">Membrane</keyword>
<evidence type="ECO:0000256" key="12">
    <source>
        <dbReference type="SAM" id="MobiDB-lite"/>
    </source>
</evidence>
<evidence type="ECO:0000256" key="5">
    <source>
        <dbReference type="ARBA" id="ARBA00022622"/>
    </source>
</evidence>
<dbReference type="PANTHER" id="PTHR28552:SF1">
    <property type="entry name" value="SHADOW OF PRION PROTEIN"/>
    <property type="match status" value="1"/>
</dbReference>
<dbReference type="GO" id="GO:0005886">
    <property type="term" value="C:plasma membrane"/>
    <property type="evidence" value="ECO:0007669"/>
    <property type="project" value="UniProtKB-SubCell"/>
</dbReference>
<keyword evidence="8" id="KW-0034">Amyloid</keyword>
<comment type="similarity">
    <text evidence="2">Belongs to the SPRN family.</text>
</comment>
<keyword evidence="6" id="KW-0640">Prion</keyword>
<keyword evidence="7 13" id="KW-0732">Signal</keyword>
<protein>
    <recommendedName>
        <fullName evidence="3">Shadow of prion protein</fullName>
    </recommendedName>
</protein>
<evidence type="ECO:0000256" key="13">
    <source>
        <dbReference type="SAM" id="SignalP"/>
    </source>
</evidence>
<reference evidence="14" key="2">
    <citation type="submission" date="2025-08" db="UniProtKB">
        <authorList>
            <consortium name="Ensembl"/>
        </authorList>
    </citation>
    <scope>IDENTIFICATION</scope>
</reference>
<name>A0A4W5KDH8_9TELE</name>
<dbReference type="GO" id="GO:0098552">
    <property type="term" value="C:side of membrane"/>
    <property type="evidence" value="ECO:0007669"/>
    <property type="project" value="UniProtKB-KW"/>
</dbReference>
<reference evidence="14" key="3">
    <citation type="submission" date="2025-09" db="UniProtKB">
        <authorList>
            <consortium name="Ensembl"/>
        </authorList>
    </citation>
    <scope>IDENTIFICATION</scope>
</reference>
<organism evidence="14 15">
    <name type="scientific">Hucho hucho</name>
    <name type="common">huchen</name>
    <dbReference type="NCBI Taxonomy" id="62062"/>
    <lineage>
        <taxon>Eukaryota</taxon>
        <taxon>Metazoa</taxon>
        <taxon>Chordata</taxon>
        <taxon>Craniata</taxon>
        <taxon>Vertebrata</taxon>
        <taxon>Euteleostomi</taxon>
        <taxon>Actinopterygii</taxon>
        <taxon>Neopterygii</taxon>
        <taxon>Teleostei</taxon>
        <taxon>Protacanthopterygii</taxon>
        <taxon>Salmoniformes</taxon>
        <taxon>Salmonidae</taxon>
        <taxon>Salmoninae</taxon>
        <taxon>Hucho</taxon>
    </lineage>
</organism>
<dbReference type="InterPro" id="IPR029238">
    <property type="entry name" value="Shadoo"/>
</dbReference>
<proteinExistence type="inferred from homology"/>
<keyword evidence="11" id="KW-0449">Lipoprotein</keyword>
<dbReference type="STRING" id="62062.ENSHHUP00000008555"/>
<dbReference type="AlphaFoldDB" id="A0A4W5KDH8"/>
<evidence type="ECO:0000313" key="14">
    <source>
        <dbReference type="Ensembl" id="ENSHHUP00000008555.1"/>
    </source>
</evidence>
<dbReference type="GeneTree" id="ENSGT00730000112146"/>
<evidence type="ECO:0000256" key="2">
    <source>
        <dbReference type="ARBA" id="ARBA00008311"/>
    </source>
</evidence>
<keyword evidence="5" id="KW-0336">GPI-anchor</keyword>
<evidence type="ECO:0000256" key="8">
    <source>
        <dbReference type="ARBA" id="ARBA00023087"/>
    </source>
</evidence>